<dbReference type="OrthoDB" id="2663723at2"/>
<sequence>MSDQVKPIVRAALLFLSALLVVWILMPAYRTYTAGFMLGMVISLVNGWMLLLKIEALSRTEQTGRRVNLGTLSRMCMAIIGVMIALKLPHHFNLVFTIIGMFFVQVVTLFMGFMLNKRNP</sequence>
<dbReference type="Proteomes" id="UP000214746">
    <property type="component" value="Unassembled WGS sequence"/>
</dbReference>
<accession>A0A2W1NNS6</accession>
<comment type="subcellular location">
    <subcellularLocation>
        <location evidence="1">Cell membrane</location>
        <topology evidence="1">Multi-pass membrane protein</topology>
    </subcellularLocation>
</comment>
<keyword evidence="4 6" id="KW-1133">Transmembrane helix</keyword>
<evidence type="ECO:0000256" key="1">
    <source>
        <dbReference type="ARBA" id="ARBA00004651"/>
    </source>
</evidence>
<dbReference type="RefSeq" id="WP_089201499.1">
    <property type="nucleotide sequence ID" value="NZ_NHRJ02000017.1"/>
</dbReference>
<evidence type="ECO:0000256" key="6">
    <source>
        <dbReference type="SAM" id="Phobius"/>
    </source>
</evidence>
<evidence type="ECO:0000256" key="4">
    <source>
        <dbReference type="ARBA" id="ARBA00022989"/>
    </source>
</evidence>
<keyword evidence="2" id="KW-1003">Cell membrane</keyword>
<keyword evidence="8" id="KW-1185">Reference proteome</keyword>
<keyword evidence="3 6" id="KW-0812">Transmembrane</keyword>
<comment type="caution">
    <text evidence="7">The sequence shown here is derived from an EMBL/GenBank/DDBJ whole genome shotgun (WGS) entry which is preliminary data.</text>
</comment>
<name>A0A2W1NNS6_PAEXE</name>
<proteinExistence type="predicted"/>
<evidence type="ECO:0000256" key="5">
    <source>
        <dbReference type="ARBA" id="ARBA00023136"/>
    </source>
</evidence>
<dbReference type="EMBL" id="NHRJ02000017">
    <property type="protein sequence ID" value="PZE19406.1"/>
    <property type="molecule type" value="Genomic_DNA"/>
</dbReference>
<dbReference type="InterPro" id="IPR005598">
    <property type="entry name" value="ATP_synth_I"/>
</dbReference>
<dbReference type="InterPro" id="IPR039072">
    <property type="entry name" value="ATP_synth_I_Bacilli"/>
</dbReference>
<dbReference type="AlphaFoldDB" id="A0A2W1NNS6"/>
<reference evidence="7" key="1">
    <citation type="submission" date="2018-06" db="EMBL/GenBank/DDBJ databases">
        <title>Paenibacillus xerothermodurans sp. nov. an extremely dry heat resistant spore forming bacterium isolated from the soil of Cape Canaveral, Florida.</title>
        <authorList>
            <person name="Seuylemezian A."/>
            <person name="Kaur N."/>
            <person name="Patil P."/>
            <person name="Patil P."/>
            <person name="Mayilraj S."/>
            <person name="Vaishampayan P."/>
        </authorList>
    </citation>
    <scope>NUCLEOTIDE SEQUENCE [LARGE SCALE GENOMIC DNA]</scope>
    <source>
        <strain evidence="7">ATCC 27380</strain>
    </source>
</reference>
<dbReference type="GO" id="GO:0005886">
    <property type="term" value="C:plasma membrane"/>
    <property type="evidence" value="ECO:0007669"/>
    <property type="project" value="UniProtKB-SubCell"/>
</dbReference>
<feature type="transmembrane region" description="Helical" evidence="6">
    <location>
        <begin position="94"/>
        <end position="115"/>
    </location>
</feature>
<feature type="transmembrane region" description="Helical" evidence="6">
    <location>
        <begin position="32"/>
        <end position="51"/>
    </location>
</feature>
<organism evidence="7 8">
    <name type="scientific">Paenibacillus xerothermodurans</name>
    <dbReference type="NCBI Taxonomy" id="1977292"/>
    <lineage>
        <taxon>Bacteria</taxon>
        <taxon>Bacillati</taxon>
        <taxon>Bacillota</taxon>
        <taxon>Bacilli</taxon>
        <taxon>Bacillales</taxon>
        <taxon>Paenibacillaceae</taxon>
        <taxon>Paenibacillus</taxon>
    </lineage>
</organism>
<dbReference type="PANTHER" id="PTHR40035:SF1">
    <property type="entry name" value="ATP SYNTHASE PROTEIN I"/>
    <property type="match status" value="1"/>
</dbReference>
<gene>
    <name evidence="7" type="ORF">CBW46_018750</name>
</gene>
<keyword evidence="5 6" id="KW-0472">Membrane</keyword>
<evidence type="ECO:0000313" key="8">
    <source>
        <dbReference type="Proteomes" id="UP000214746"/>
    </source>
</evidence>
<feature type="transmembrane region" description="Helical" evidence="6">
    <location>
        <begin position="7"/>
        <end position="26"/>
    </location>
</feature>
<evidence type="ECO:0008006" key="9">
    <source>
        <dbReference type="Google" id="ProtNLM"/>
    </source>
</evidence>
<evidence type="ECO:0000256" key="2">
    <source>
        <dbReference type="ARBA" id="ARBA00022475"/>
    </source>
</evidence>
<protein>
    <recommendedName>
        <fullName evidence="9">ATP synthase subunit I</fullName>
    </recommendedName>
</protein>
<feature type="transmembrane region" description="Helical" evidence="6">
    <location>
        <begin position="72"/>
        <end position="88"/>
    </location>
</feature>
<evidence type="ECO:0000256" key="3">
    <source>
        <dbReference type="ARBA" id="ARBA00022692"/>
    </source>
</evidence>
<evidence type="ECO:0000313" key="7">
    <source>
        <dbReference type="EMBL" id="PZE19406.1"/>
    </source>
</evidence>
<dbReference type="PANTHER" id="PTHR40035">
    <property type="entry name" value="ATP SYNTHASE PROTEIN I"/>
    <property type="match status" value="1"/>
</dbReference>
<dbReference type="Pfam" id="PF03899">
    <property type="entry name" value="ATP-synt_I"/>
    <property type="match status" value="1"/>
</dbReference>